<evidence type="ECO:0000256" key="7">
    <source>
        <dbReference type="ARBA" id="ARBA00022776"/>
    </source>
</evidence>
<reference evidence="17" key="1">
    <citation type="submission" date="2021-06" db="EMBL/GenBank/DDBJ databases">
        <authorList>
            <person name="Hodson N. C."/>
            <person name="Mongue J. A."/>
            <person name="Jaron S. K."/>
        </authorList>
    </citation>
    <scope>NUCLEOTIDE SEQUENCE</scope>
</reference>
<name>A0A8J2P9U4_9HEXA</name>
<organism evidence="17 18">
    <name type="scientific">Allacma fusca</name>
    <dbReference type="NCBI Taxonomy" id="39272"/>
    <lineage>
        <taxon>Eukaryota</taxon>
        <taxon>Metazoa</taxon>
        <taxon>Ecdysozoa</taxon>
        <taxon>Arthropoda</taxon>
        <taxon>Hexapoda</taxon>
        <taxon>Collembola</taxon>
        <taxon>Symphypleona</taxon>
        <taxon>Sminthuridae</taxon>
        <taxon>Allacma</taxon>
    </lineage>
</organism>
<dbReference type="OrthoDB" id="10262475at2759"/>
<evidence type="ECO:0000256" key="4">
    <source>
        <dbReference type="ARBA" id="ARBA00022574"/>
    </source>
</evidence>
<dbReference type="PANTHER" id="PTHR10971">
    <property type="entry name" value="MRNA EXPORT FACTOR AND BUB3"/>
    <property type="match status" value="1"/>
</dbReference>
<feature type="repeat" description="WD" evidence="16">
    <location>
        <begin position="100"/>
        <end position="141"/>
    </location>
</feature>
<dbReference type="GO" id="GO:0000776">
    <property type="term" value="C:kinetochore"/>
    <property type="evidence" value="ECO:0007669"/>
    <property type="project" value="UniProtKB-KW"/>
</dbReference>
<dbReference type="AlphaFoldDB" id="A0A8J2P9U4"/>
<evidence type="ECO:0000256" key="14">
    <source>
        <dbReference type="ARBA" id="ARBA00037960"/>
    </source>
</evidence>
<evidence type="ECO:0000256" key="12">
    <source>
        <dbReference type="ARBA" id="ARBA00023306"/>
    </source>
</evidence>
<dbReference type="Pfam" id="PF00400">
    <property type="entry name" value="WD40"/>
    <property type="match status" value="3"/>
</dbReference>
<dbReference type="GO" id="GO:0051301">
    <property type="term" value="P:cell division"/>
    <property type="evidence" value="ECO:0007669"/>
    <property type="project" value="UniProtKB-KW"/>
</dbReference>
<evidence type="ECO:0000256" key="6">
    <source>
        <dbReference type="ARBA" id="ARBA00022737"/>
    </source>
</evidence>
<comment type="similarity">
    <text evidence="14">Belongs to the WD repeat BUB3 family.</text>
</comment>
<dbReference type="SMART" id="SM00320">
    <property type="entry name" value="WD40"/>
    <property type="match status" value="6"/>
</dbReference>
<sequence length="334" mass="37859">MRKSIAMGEIRSEYKLKSPPEDAISTIRFAPASSQLLVASSWDSYVRLYDVVNNNLRHKYSHQGHPVLDCALQDTYRVYSAGLDGVIMGYDFSSETPSRLGQHDDSVRCIEYSTEKNLVVSGSWDTNVKLWDPRSTTCTGSHSQNEQVYSMSLKDEMLIVGTSGRKIIVWDFRNMSAPLQQRDSLLKYQTRCLRIFPNKQGYVLSSIEGRVAVEYFDPNPEIQKKKYAFKCHRIKEGGTECIYPVNAISFHSEHSTFATGGSDGFVNVWDGFNKKRLCQFHRYPTGISTLAFSSCGNLLAIGCSYLYEHEDAPHPIPDDQIFIRSVTDQETKPK</sequence>
<dbReference type="GO" id="GO:0005634">
    <property type="term" value="C:nucleus"/>
    <property type="evidence" value="ECO:0007669"/>
    <property type="project" value="UniProtKB-SubCell"/>
</dbReference>
<evidence type="ECO:0000256" key="15">
    <source>
        <dbReference type="ARBA" id="ARBA00040107"/>
    </source>
</evidence>
<dbReference type="InterPro" id="IPR001680">
    <property type="entry name" value="WD40_rpt"/>
</dbReference>
<comment type="caution">
    <text evidence="17">The sequence shown here is derived from an EMBL/GenBank/DDBJ whole genome shotgun (WGS) entry which is preliminary data.</text>
</comment>
<evidence type="ECO:0000256" key="16">
    <source>
        <dbReference type="PROSITE-ProRule" id="PRU00221"/>
    </source>
</evidence>
<evidence type="ECO:0000256" key="11">
    <source>
        <dbReference type="ARBA" id="ARBA00023254"/>
    </source>
</evidence>
<evidence type="ECO:0000313" key="17">
    <source>
        <dbReference type="EMBL" id="CAG7728841.1"/>
    </source>
</evidence>
<keyword evidence="4 16" id="KW-0853">WD repeat</keyword>
<gene>
    <name evidence="17" type="ORF">AFUS01_LOCUS17596</name>
</gene>
<keyword evidence="8" id="KW-0159">Chromosome partition</keyword>
<accession>A0A8J2P9U4</accession>
<dbReference type="FunFam" id="2.130.10.10:FF:000047">
    <property type="entry name" value="Mitotic checkpoint protein bub3, putative"/>
    <property type="match status" value="1"/>
</dbReference>
<evidence type="ECO:0000313" key="18">
    <source>
        <dbReference type="Proteomes" id="UP000708208"/>
    </source>
</evidence>
<keyword evidence="18" id="KW-1185">Reference proteome</keyword>
<keyword evidence="12" id="KW-0131">Cell cycle</keyword>
<evidence type="ECO:0000256" key="1">
    <source>
        <dbReference type="ARBA" id="ARBA00004123"/>
    </source>
</evidence>
<dbReference type="Proteomes" id="UP000708208">
    <property type="component" value="Unassembled WGS sequence"/>
</dbReference>
<evidence type="ECO:0000256" key="9">
    <source>
        <dbReference type="ARBA" id="ARBA00022838"/>
    </source>
</evidence>
<keyword evidence="6" id="KW-0677">Repeat</keyword>
<keyword evidence="11" id="KW-0469">Meiosis</keyword>
<evidence type="ECO:0000256" key="8">
    <source>
        <dbReference type="ARBA" id="ARBA00022829"/>
    </source>
</evidence>
<keyword evidence="10" id="KW-0539">Nucleus</keyword>
<evidence type="ECO:0000256" key="13">
    <source>
        <dbReference type="ARBA" id="ARBA00023328"/>
    </source>
</evidence>
<evidence type="ECO:0000256" key="3">
    <source>
        <dbReference type="ARBA" id="ARBA00022454"/>
    </source>
</evidence>
<dbReference type="PROSITE" id="PS50294">
    <property type="entry name" value="WD_REPEATS_REGION"/>
    <property type="match status" value="1"/>
</dbReference>
<protein>
    <recommendedName>
        <fullName evidence="15">Mitotic checkpoint protein BUB3</fullName>
    </recommendedName>
</protein>
<comment type="subcellular location">
    <subcellularLocation>
        <location evidence="2">Chromosome</location>
        <location evidence="2">Centromere</location>
        <location evidence="2">Kinetochore</location>
    </subcellularLocation>
    <subcellularLocation>
        <location evidence="1">Nucleus</location>
    </subcellularLocation>
</comment>
<proteinExistence type="inferred from homology"/>
<evidence type="ECO:0000256" key="10">
    <source>
        <dbReference type="ARBA" id="ARBA00023242"/>
    </source>
</evidence>
<dbReference type="GO" id="GO:0007059">
    <property type="term" value="P:chromosome segregation"/>
    <property type="evidence" value="ECO:0007669"/>
    <property type="project" value="UniProtKB-KW"/>
</dbReference>
<evidence type="ECO:0000256" key="2">
    <source>
        <dbReference type="ARBA" id="ARBA00004629"/>
    </source>
</evidence>
<keyword evidence="3" id="KW-0158">Chromosome</keyword>
<dbReference type="PROSITE" id="PS50082">
    <property type="entry name" value="WD_REPEATS_2"/>
    <property type="match status" value="2"/>
</dbReference>
<dbReference type="EMBL" id="CAJVCH010169489">
    <property type="protein sequence ID" value="CAG7728841.1"/>
    <property type="molecule type" value="Genomic_DNA"/>
</dbReference>
<keyword evidence="13" id="KW-0137">Centromere</keyword>
<keyword evidence="9" id="KW-0995">Kinetochore</keyword>
<keyword evidence="7" id="KW-0498">Mitosis</keyword>
<keyword evidence="5" id="KW-0132">Cell division</keyword>
<dbReference type="GO" id="GO:0051321">
    <property type="term" value="P:meiotic cell cycle"/>
    <property type="evidence" value="ECO:0007669"/>
    <property type="project" value="UniProtKB-KW"/>
</dbReference>
<feature type="repeat" description="WD" evidence="16">
    <location>
        <begin position="245"/>
        <end position="270"/>
    </location>
</feature>
<evidence type="ECO:0000256" key="5">
    <source>
        <dbReference type="ARBA" id="ARBA00022618"/>
    </source>
</evidence>